<name>A0A7J6BSW9_9TELE</name>
<dbReference type="EMBL" id="JAAMOB010000022">
    <property type="protein sequence ID" value="KAF4098089.1"/>
    <property type="molecule type" value="Genomic_DNA"/>
</dbReference>
<accession>A0A7J6BSW9</accession>
<reference evidence="1 2" key="1">
    <citation type="submission" date="2020-04" db="EMBL/GenBank/DDBJ databases">
        <title>Chromosome-level genome assembly of a cyprinid fish Onychostoma macrolepis by integration of Nanopore Sequencing, Bionano and Hi-C technology.</title>
        <authorList>
            <person name="Wang D."/>
        </authorList>
    </citation>
    <scope>NUCLEOTIDE SEQUENCE [LARGE SCALE GENOMIC DNA]</scope>
    <source>
        <strain evidence="1">SWU-2019</strain>
        <tissue evidence="1">Muscle</tissue>
    </source>
</reference>
<organism evidence="1 2">
    <name type="scientific">Onychostoma macrolepis</name>
    <dbReference type="NCBI Taxonomy" id="369639"/>
    <lineage>
        <taxon>Eukaryota</taxon>
        <taxon>Metazoa</taxon>
        <taxon>Chordata</taxon>
        <taxon>Craniata</taxon>
        <taxon>Vertebrata</taxon>
        <taxon>Euteleostomi</taxon>
        <taxon>Actinopterygii</taxon>
        <taxon>Neopterygii</taxon>
        <taxon>Teleostei</taxon>
        <taxon>Ostariophysi</taxon>
        <taxon>Cypriniformes</taxon>
        <taxon>Cyprinidae</taxon>
        <taxon>Acrossocheilinae</taxon>
        <taxon>Onychostoma</taxon>
    </lineage>
</organism>
<sequence length="153" mass="17135">MLSYSRRTRNELDPMHWICSSQSRSCTSFNPFLSELFSISAHLNTGDFQCFRMHDADKALPSLSSDILQQIASSLQSSGLQCKEDLKDILPVIQIRKLLQMFKSETEMVTLNLQVLPAPSASSSTSPSTCISLRDFQAKPDLYTNGQHFQDVG</sequence>
<keyword evidence="2" id="KW-1185">Reference proteome</keyword>
<evidence type="ECO:0000313" key="1">
    <source>
        <dbReference type="EMBL" id="KAF4098089.1"/>
    </source>
</evidence>
<evidence type="ECO:0000313" key="2">
    <source>
        <dbReference type="Proteomes" id="UP000579812"/>
    </source>
</evidence>
<protein>
    <submittedName>
        <fullName evidence="1">Uncharacterized protein</fullName>
    </submittedName>
</protein>
<comment type="caution">
    <text evidence="1">The sequence shown here is derived from an EMBL/GenBank/DDBJ whole genome shotgun (WGS) entry which is preliminary data.</text>
</comment>
<gene>
    <name evidence="1" type="ORF">G5714_022097</name>
</gene>
<proteinExistence type="predicted"/>
<dbReference type="Proteomes" id="UP000579812">
    <property type="component" value="Unassembled WGS sequence"/>
</dbReference>
<dbReference type="AlphaFoldDB" id="A0A7J6BSW9"/>